<organism evidence="2 3">
    <name type="scientific">Paracoccus versutus</name>
    <name type="common">Thiobacillus versutus</name>
    <dbReference type="NCBI Taxonomy" id="34007"/>
    <lineage>
        <taxon>Bacteria</taxon>
        <taxon>Pseudomonadati</taxon>
        <taxon>Pseudomonadota</taxon>
        <taxon>Alphaproteobacteria</taxon>
        <taxon>Rhodobacterales</taxon>
        <taxon>Paracoccaceae</taxon>
        <taxon>Paracoccus</taxon>
    </lineage>
</organism>
<keyword evidence="1" id="KW-0472">Membrane</keyword>
<dbReference type="RefSeq" id="WP_116221898.1">
    <property type="nucleotide sequence ID" value="NZ_CP038197.1"/>
</dbReference>
<dbReference type="AlphaFoldDB" id="A0A3D9XGV0"/>
<gene>
    <name evidence="2" type="ORF">BDD41_2374</name>
</gene>
<keyword evidence="1" id="KW-1133">Transmembrane helix</keyword>
<feature type="transmembrane region" description="Helical" evidence="1">
    <location>
        <begin position="44"/>
        <end position="65"/>
    </location>
</feature>
<keyword evidence="1" id="KW-0812">Transmembrane</keyword>
<name>A0A3D9XGV0_PARVE</name>
<accession>A0A3D9XGV0</accession>
<proteinExistence type="predicted"/>
<dbReference type="Proteomes" id="UP000256941">
    <property type="component" value="Unassembled WGS sequence"/>
</dbReference>
<evidence type="ECO:0000256" key="1">
    <source>
        <dbReference type="SAM" id="Phobius"/>
    </source>
</evidence>
<reference evidence="2 3" key="1">
    <citation type="submission" date="2018-08" db="EMBL/GenBank/DDBJ databases">
        <title>Genomic Encyclopedia of Archaeal and Bacterial Type Strains, Phase II (KMG-II): from individual species to whole genera.</title>
        <authorList>
            <person name="Goeker M."/>
        </authorList>
    </citation>
    <scope>NUCLEOTIDE SEQUENCE [LARGE SCALE GENOMIC DNA]</scope>
    <source>
        <strain evidence="2 3">DSM 17099</strain>
    </source>
</reference>
<evidence type="ECO:0000313" key="2">
    <source>
        <dbReference type="EMBL" id="REF69664.1"/>
    </source>
</evidence>
<protein>
    <submittedName>
        <fullName evidence="2">Uncharacterized protein</fullName>
    </submittedName>
</protein>
<dbReference type="EMBL" id="QTUJ01000002">
    <property type="protein sequence ID" value="REF69664.1"/>
    <property type="molecule type" value="Genomic_DNA"/>
</dbReference>
<evidence type="ECO:0000313" key="3">
    <source>
        <dbReference type="Proteomes" id="UP000256941"/>
    </source>
</evidence>
<sequence length="66" mass="6823">MNSVFVRMAIYVLSPLLTMLAGLLGGWGVSYDAASHMLTINVEAVIAAAVAAAGLSGAIFARWGVR</sequence>
<comment type="caution">
    <text evidence="2">The sequence shown here is derived from an EMBL/GenBank/DDBJ whole genome shotgun (WGS) entry which is preliminary data.</text>
</comment>